<organism evidence="2 3">
    <name type="scientific">Maliponia aquimaris</name>
    <dbReference type="NCBI Taxonomy" id="1673631"/>
    <lineage>
        <taxon>Bacteria</taxon>
        <taxon>Pseudomonadati</taxon>
        <taxon>Pseudomonadota</taxon>
        <taxon>Alphaproteobacteria</taxon>
        <taxon>Rhodobacterales</taxon>
        <taxon>Paracoccaceae</taxon>
        <taxon>Maliponia</taxon>
    </lineage>
</organism>
<dbReference type="Proteomes" id="UP000207598">
    <property type="component" value="Unassembled WGS sequence"/>
</dbReference>
<dbReference type="Gene3D" id="3.40.50.300">
    <property type="entry name" value="P-loop containing nucleotide triphosphate hydrolases"/>
    <property type="match status" value="2"/>
</dbReference>
<dbReference type="RefSeq" id="WP_176445284.1">
    <property type="nucleotide sequence ID" value="NZ_FXYF01000019.1"/>
</dbReference>
<gene>
    <name evidence="2" type="ORF">MAA8898_04545</name>
</gene>
<dbReference type="InterPro" id="IPR026634">
    <property type="entry name" value="TPST-like"/>
</dbReference>
<sequence length="559" mass="62544">MTGVATRPRRLILLFSGPRSGSNYLVDILNKIPGTIAVSEIFNPRAVYGLNLHPMLEARMLKDFGSQDALWREMRMSPETSMTRLLDGVPPEMKVIVKVLPNQVHARAMKQIIEQHAMGAIFLTRKRLDQFVSLRKALMAGDWFHADTTSLRPEVHCGGFLSWTAALEDWLRDMVSIANTAGIVDVHLNYERDLRDGTARDIAERLHARLAPLGIANSPDEMASESWYTRQDRSEDPFDKISNKDALRAELARIGYLDEALRAPRVGSAPEDTPPPDLVANPAAGASLIRQGDFGRLRAALYRIGRDVAPGDSRPEDLPSAAHGFERFTFVCGLHRSGTTLLHDSIAARFDVATLHHDSAPRSEGQFLQYALPQEAPFGGPGHFAFAPQMTPQPVRDRRRAADLRQQICGTWAPHTDKPDHPHLLEKSPTNLTRIGWLRSVFPTARFVVLVRDPRAVSLATRDERPISLDLLLAHWQAAHLSALSQMAEDCHVLRYEDLCEDPDRELDRIGAFCGLTPRAVPGPATEIRPSNAHDLRHWPDDLYFAPDLKIWEVFGYTL</sequence>
<accession>A0A238L4I9</accession>
<dbReference type="AlphaFoldDB" id="A0A238L4I9"/>
<dbReference type="Pfam" id="PF13469">
    <property type="entry name" value="Sulfotransfer_3"/>
    <property type="match status" value="1"/>
</dbReference>
<name>A0A238L4I9_9RHOB</name>
<keyword evidence="1 2" id="KW-0808">Transferase</keyword>
<dbReference type="PANTHER" id="PTHR12788:SF10">
    <property type="entry name" value="PROTEIN-TYROSINE SULFOTRANSFERASE"/>
    <property type="match status" value="1"/>
</dbReference>
<dbReference type="EMBL" id="FXYF01000019">
    <property type="protein sequence ID" value="SMX50005.1"/>
    <property type="molecule type" value="Genomic_DNA"/>
</dbReference>
<dbReference type="PANTHER" id="PTHR12788">
    <property type="entry name" value="PROTEIN-TYROSINE SULFOTRANSFERASE 2"/>
    <property type="match status" value="1"/>
</dbReference>
<proteinExistence type="predicted"/>
<reference evidence="2 3" key="1">
    <citation type="submission" date="2017-05" db="EMBL/GenBank/DDBJ databases">
        <authorList>
            <person name="Song R."/>
            <person name="Chenine A.L."/>
            <person name="Ruprecht R.M."/>
        </authorList>
    </citation>
    <scope>NUCLEOTIDE SEQUENCE [LARGE SCALE GENOMIC DNA]</scope>
    <source>
        <strain evidence="2 3">CECT 8898</strain>
    </source>
</reference>
<evidence type="ECO:0000256" key="1">
    <source>
        <dbReference type="ARBA" id="ARBA00022679"/>
    </source>
</evidence>
<dbReference type="GO" id="GO:0008476">
    <property type="term" value="F:protein-tyrosine sulfotransferase activity"/>
    <property type="evidence" value="ECO:0007669"/>
    <property type="project" value="InterPro"/>
</dbReference>
<evidence type="ECO:0000313" key="3">
    <source>
        <dbReference type="Proteomes" id="UP000207598"/>
    </source>
</evidence>
<dbReference type="SUPFAM" id="SSF52540">
    <property type="entry name" value="P-loop containing nucleoside triphosphate hydrolases"/>
    <property type="match status" value="2"/>
</dbReference>
<dbReference type="InterPro" id="IPR027417">
    <property type="entry name" value="P-loop_NTPase"/>
</dbReference>
<protein>
    <submittedName>
        <fullName evidence="2">Sulfotransferase domain protein</fullName>
    </submittedName>
</protein>
<keyword evidence="3" id="KW-1185">Reference proteome</keyword>
<evidence type="ECO:0000313" key="2">
    <source>
        <dbReference type="EMBL" id="SMX50005.1"/>
    </source>
</evidence>